<dbReference type="GO" id="GO:0005783">
    <property type="term" value="C:endoplasmic reticulum"/>
    <property type="evidence" value="ECO:0007669"/>
    <property type="project" value="UniProtKB-SubCell"/>
</dbReference>
<feature type="domain" description="Peptidase M28" evidence="23">
    <location>
        <begin position="279"/>
        <end position="466"/>
    </location>
</feature>
<keyword evidence="19" id="KW-0458">Lysosome</keyword>
<protein>
    <recommendedName>
        <fullName evidence="6">Carboxypeptidase Q</fullName>
    </recommendedName>
    <alternativeName>
        <fullName evidence="21">Plasma glutamate carboxypeptidase</fullName>
    </alternativeName>
</protein>
<comment type="subunit">
    <text evidence="20">Homodimer. The monomeric form is inactive while the homodimer is active.</text>
</comment>
<keyword evidence="26" id="KW-1185">Reference proteome</keyword>
<evidence type="ECO:0000256" key="10">
    <source>
        <dbReference type="ARBA" id="ARBA00022723"/>
    </source>
</evidence>
<evidence type="ECO:0000313" key="26">
    <source>
        <dbReference type="Proteomes" id="UP000790347"/>
    </source>
</evidence>
<dbReference type="GO" id="GO:0005794">
    <property type="term" value="C:Golgi apparatus"/>
    <property type="evidence" value="ECO:0007669"/>
    <property type="project" value="UniProtKB-SubCell"/>
</dbReference>
<dbReference type="GO" id="GO:0043171">
    <property type="term" value="P:peptide catabolic process"/>
    <property type="evidence" value="ECO:0007669"/>
    <property type="project" value="TreeGrafter"/>
</dbReference>
<evidence type="ECO:0000256" key="19">
    <source>
        <dbReference type="ARBA" id="ARBA00023228"/>
    </source>
</evidence>
<evidence type="ECO:0000256" key="8">
    <source>
        <dbReference type="ARBA" id="ARBA00022645"/>
    </source>
</evidence>
<keyword evidence="13" id="KW-0256">Endoplasmic reticulum</keyword>
<dbReference type="Proteomes" id="UP000828236">
    <property type="component" value="Unassembled WGS sequence"/>
</dbReference>
<keyword evidence="18" id="KW-0325">Glycoprotein</keyword>
<keyword evidence="8 24" id="KW-0121">Carboxypeptidase</keyword>
<dbReference type="InterPro" id="IPR007484">
    <property type="entry name" value="Peptidase_M28"/>
</dbReference>
<dbReference type="OrthoDB" id="10013407at2759"/>
<reference evidence="24" key="2">
    <citation type="submission" date="2020-06" db="EMBL/GenBank/DDBJ databases">
        <authorList>
            <person name="Ji K."/>
            <person name="Li J."/>
        </authorList>
    </citation>
    <scope>NUCLEOTIDE SEQUENCE</scope>
    <source>
        <strain evidence="24">JKM2019</strain>
        <tissue evidence="24">Whole body</tissue>
    </source>
</reference>
<dbReference type="Gene3D" id="3.50.30.30">
    <property type="match status" value="1"/>
</dbReference>
<keyword evidence="16" id="KW-0482">Metalloprotease</keyword>
<feature type="chain" id="PRO_5038276942" description="Carboxypeptidase Q" evidence="22">
    <location>
        <begin position="19"/>
        <end position="481"/>
    </location>
</feature>
<evidence type="ECO:0000256" key="12">
    <source>
        <dbReference type="ARBA" id="ARBA00022801"/>
    </source>
</evidence>
<evidence type="ECO:0000256" key="22">
    <source>
        <dbReference type="SAM" id="SignalP"/>
    </source>
</evidence>
<evidence type="ECO:0000256" key="6">
    <source>
        <dbReference type="ARBA" id="ARBA00014116"/>
    </source>
</evidence>
<keyword evidence="15" id="KW-0333">Golgi apparatus</keyword>
<evidence type="ECO:0000313" key="24">
    <source>
        <dbReference type="EMBL" id="KAH7640747.1"/>
    </source>
</evidence>
<evidence type="ECO:0000259" key="23">
    <source>
        <dbReference type="Pfam" id="PF04389"/>
    </source>
</evidence>
<feature type="signal peptide" evidence="22">
    <location>
        <begin position="1"/>
        <end position="18"/>
    </location>
</feature>
<evidence type="ECO:0000256" key="7">
    <source>
        <dbReference type="ARBA" id="ARBA00022525"/>
    </source>
</evidence>
<sequence>MRFYSICTIWATIVVATATDSNSDTTFIFNGDGCEQNHLFQTRYRPQIQQLASDVQRIIDHVMSVNESGRTYRQLAEFVDRFGSRLTGTKNLEDSIDYMIDLLRQEGHDNVHGESVQVPRWTRGNEWARMIKPREKKLNILGLGYSEGTNGQTIEAPIVVVRNFTELEQKSRLIPGKIVVYNFHYESYGKQAIYRHSGASRAAEFGAVAAMIRSLTPFSIDSPHTGMQTYDVNVTRIPAISITAEDADLFQRFSDRNEEVIVQIYSENRNEKEQGISRNTVSDIRGEQYPDEIVLVSGHIDSWDVGQGALDDGAGSFISWRALSVIKQLGLRPKRTMRSILWTGEEFGLIGVFDYVKKHQNELKNYVLAMESDIGTFTPKGITFSGRNSTSQCTLWEILQLMHPINATTLTISTEGSDVQAFYENGVPISSLDTANDKYFYFHHTQGDTMTVEQSDDLDKCQALWTSVSYALAMLDDRLPR</sequence>
<evidence type="ECO:0000256" key="11">
    <source>
        <dbReference type="ARBA" id="ARBA00022729"/>
    </source>
</evidence>
<dbReference type="GO" id="GO:0005764">
    <property type="term" value="C:lysosome"/>
    <property type="evidence" value="ECO:0007669"/>
    <property type="project" value="UniProtKB-SubCell"/>
</dbReference>
<dbReference type="FunFam" id="3.40.630.10:FF:000036">
    <property type="entry name" value="Carboxypeptidase Q"/>
    <property type="match status" value="1"/>
</dbReference>
<evidence type="ECO:0000256" key="9">
    <source>
        <dbReference type="ARBA" id="ARBA00022670"/>
    </source>
</evidence>
<reference evidence="25" key="1">
    <citation type="submission" date="2013-05" db="EMBL/GenBank/DDBJ databases">
        <authorList>
            <person name="Yim A.K.Y."/>
            <person name="Chan T.F."/>
            <person name="Ji K.M."/>
            <person name="Liu X.Y."/>
            <person name="Zhou J.W."/>
            <person name="Li R.Q."/>
            <person name="Yang K.Y."/>
            <person name="Li J."/>
            <person name="Li M."/>
            <person name="Law P.T.W."/>
            <person name="Wu Y.L."/>
            <person name="Cai Z.L."/>
            <person name="Qin H."/>
            <person name="Bao Y."/>
            <person name="Leung R.K.K."/>
            <person name="Ng P.K.S."/>
            <person name="Zou J."/>
            <person name="Zhong X.J."/>
            <person name="Ran P.X."/>
            <person name="Zhong N.S."/>
            <person name="Liu Z.G."/>
            <person name="Tsui S.K.W."/>
        </authorList>
    </citation>
    <scope>NUCLEOTIDE SEQUENCE</scope>
    <source>
        <strain evidence="25">Derf</strain>
        <tissue evidence="25">Whole organism</tissue>
    </source>
</reference>
<keyword evidence="14" id="KW-0862">Zinc</keyword>
<keyword evidence="11 22" id="KW-0732">Signal</keyword>
<comment type="similarity">
    <text evidence="5">Belongs to the peptidase M28 family.</text>
</comment>
<evidence type="ECO:0000256" key="3">
    <source>
        <dbReference type="ARBA" id="ARBA00004555"/>
    </source>
</evidence>
<dbReference type="AlphaFoldDB" id="A0A922I7A1"/>
<dbReference type="FunFam" id="3.50.30.30:FF:000009">
    <property type="entry name" value="Carboxypeptidase Q"/>
    <property type="match status" value="1"/>
</dbReference>
<evidence type="ECO:0000256" key="13">
    <source>
        <dbReference type="ARBA" id="ARBA00022824"/>
    </source>
</evidence>
<dbReference type="Gene3D" id="3.40.630.10">
    <property type="entry name" value="Zn peptidases"/>
    <property type="match status" value="1"/>
</dbReference>
<reference evidence="25" key="4">
    <citation type="journal article" date="2022" name="Res Sq">
        <title>Comparative Genomics Reveals Insights into the Divergent Evolution of Astigmatic Mites and Household Pest Adaptations.</title>
        <authorList>
            <person name="Xiong Q."/>
            <person name="Wan A.T.-Y."/>
            <person name="Liu X.-Y."/>
            <person name="Fung C.S.-H."/>
            <person name="Xiao X."/>
            <person name="Malainual N."/>
            <person name="Hou J."/>
            <person name="Wang L."/>
            <person name="Wang M."/>
            <person name="Yang K."/>
            <person name="Cui Y."/>
            <person name="Leung E."/>
            <person name="Nong W."/>
            <person name="Shin S.-K."/>
            <person name="Au S."/>
            <person name="Jeong K.Y."/>
            <person name="Chew F.T."/>
            <person name="Hui J."/>
            <person name="Leung T.F."/>
            <person name="Tungtrongchitr A."/>
            <person name="Zhong N."/>
            <person name="Liu Z."/>
            <person name="Tsui S."/>
        </authorList>
    </citation>
    <scope>NUCLEOTIDE SEQUENCE</scope>
    <source>
        <strain evidence="25">Derf</strain>
        <tissue evidence="25">Whole organism</tissue>
    </source>
</reference>
<comment type="subcellular location">
    <subcellularLocation>
        <location evidence="1">Endoplasmic reticulum</location>
    </subcellularLocation>
    <subcellularLocation>
        <location evidence="3">Golgi apparatus</location>
    </subcellularLocation>
    <subcellularLocation>
        <location evidence="2">Lysosome</location>
    </subcellularLocation>
    <subcellularLocation>
        <location evidence="4">Secreted</location>
    </subcellularLocation>
</comment>
<dbReference type="PANTHER" id="PTHR12053">
    <property type="entry name" value="PROTEASE FAMILY M28 PLASMA GLUTAMATE CARBOXYPEPTIDASE-RELATED"/>
    <property type="match status" value="1"/>
</dbReference>
<dbReference type="SUPFAM" id="SSF53187">
    <property type="entry name" value="Zn-dependent exopeptidases"/>
    <property type="match status" value="1"/>
</dbReference>
<accession>A0A922I7A1</accession>
<keyword evidence="7" id="KW-0964">Secreted</keyword>
<evidence type="ECO:0000256" key="14">
    <source>
        <dbReference type="ARBA" id="ARBA00022833"/>
    </source>
</evidence>
<keyword evidence="17" id="KW-0865">Zymogen</keyword>
<keyword evidence="9" id="KW-0645">Protease</keyword>
<evidence type="ECO:0000256" key="2">
    <source>
        <dbReference type="ARBA" id="ARBA00004371"/>
    </source>
</evidence>
<comment type="caution">
    <text evidence="25">The sequence shown here is derived from an EMBL/GenBank/DDBJ whole genome shotgun (WGS) entry which is preliminary data.</text>
</comment>
<dbReference type="EMBL" id="SDOV01000005">
    <property type="protein sequence ID" value="KAH7640747.1"/>
    <property type="molecule type" value="Genomic_DNA"/>
</dbReference>
<dbReference type="GO" id="GO:0070573">
    <property type="term" value="F:metallodipeptidase activity"/>
    <property type="evidence" value="ECO:0007669"/>
    <property type="project" value="InterPro"/>
</dbReference>
<organism evidence="25 26">
    <name type="scientific">Dermatophagoides farinae</name>
    <name type="common">American house dust mite</name>
    <dbReference type="NCBI Taxonomy" id="6954"/>
    <lineage>
        <taxon>Eukaryota</taxon>
        <taxon>Metazoa</taxon>
        <taxon>Ecdysozoa</taxon>
        <taxon>Arthropoda</taxon>
        <taxon>Chelicerata</taxon>
        <taxon>Arachnida</taxon>
        <taxon>Acari</taxon>
        <taxon>Acariformes</taxon>
        <taxon>Sarcoptiformes</taxon>
        <taxon>Astigmata</taxon>
        <taxon>Psoroptidia</taxon>
        <taxon>Analgoidea</taxon>
        <taxon>Pyroglyphidae</taxon>
        <taxon>Dermatophagoidinae</taxon>
        <taxon>Dermatophagoides</taxon>
    </lineage>
</organism>
<evidence type="ECO:0000256" key="17">
    <source>
        <dbReference type="ARBA" id="ARBA00023145"/>
    </source>
</evidence>
<evidence type="ECO:0000256" key="18">
    <source>
        <dbReference type="ARBA" id="ARBA00023180"/>
    </source>
</evidence>
<gene>
    <name evidence="25" type="ORF">DERF_000407</name>
    <name evidence="24" type="ORF">HUG17_8216</name>
</gene>
<evidence type="ECO:0000256" key="15">
    <source>
        <dbReference type="ARBA" id="ARBA00023034"/>
    </source>
</evidence>
<dbReference type="GO" id="GO:0046872">
    <property type="term" value="F:metal ion binding"/>
    <property type="evidence" value="ECO:0007669"/>
    <property type="project" value="UniProtKB-KW"/>
</dbReference>
<dbReference type="InterPro" id="IPR039866">
    <property type="entry name" value="CPQ"/>
</dbReference>
<evidence type="ECO:0000256" key="16">
    <source>
        <dbReference type="ARBA" id="ARBA00023049"/>
    </source>
</evidence>
<name>A0A922I7A1_DERFA</name>
<dbReference type="GO" id="GO:0004180">
    <property type="term" value="F:carboxypeptidase activity"/>
    <property type="evidence" value="ECO:0007669"/>
    <property type="project" value="UniProtKB-KW"/>
</dbReference>
<dbReference type="Proteomes" id="UP000790347">
    <property type="component" value="Unassembled WGS sequence"/>
</dbReference>
<reference evidence="24" key="3">
    <citation type="journal article" date="2021" name="World Allergy Organ. J.">
        <title>Chromosome-level assembly of Dermatophagoides farinae genome and transcriptome reveals two novel allergens Der f 37 and Der f 39.</title>
        <authorList>
            <person name="Chen J."/>
            <person name="Cai Z."/>
            <person name="Fan D."/>
            <person name="Hu J."/>
            <person name="Hou Y."/>
            <person name="He Y."/>
            <person name="Zhang Z."/>
            <person name="Zhao Z."/>
            <person name="Gao P."/>
            <person name="Hu W."/>
            <person name="Sun J."/>
            <person name="Li J."/>
            <person name="Ji K."/>
        </authorList>
    </citation>
    <scope>NUCLEOTIDE SEQUENCE</scope>
    <source>
        <strain evidence="24">JKM2019</strain>
    </source>
</reference>
<dbReference type="PANTHER" id="PTHR12053:SF3">
    <property type="entry name" value="CARBOXYPEPTIDASE Q"/>
    <property type="match status" value="1"/>
</dbReference>
<keyword evidence="10" id="KW-0479">Metal-binding</keyword>
<evidence type="ECO:0000256" key="21">
    <source>
        <dbReference type="ARBA" id="ARBA00033328"/>
    </source>
</evidence>
<evidence type="ECO:0000313" key="25">
    <source>
        <dbReference type="EMBL" id="KAH9526309.1"/>
    </source>
</evidence>
<dbReference type="GO" id="GO:0005615">
    <property type="term" value="C:extracellular space"/>
    <property type="evidence" value="ECO:0007669"/>
    <property type="project" value="TreeGrafter"/>
</dbReference>
<dbReference type="Pfam" id="PF04389">
    <property type="entry name" value="Peptidase_M28"/>
    <property type="match status" value="1"/>
</dbReference>
<keyword evidence="12" id="KW-0378">Hydrolase</keyword>
<dbReference type="GO" id="GO:0006508">
    <property type="term" value="P:proteolysis"/>
    <property type="evidence" value="ECO:0007669"/>
    <property type="project" value="UniProtKB-KW"/>
</dbReference>
<dbReference type="EMBL" id="ASGP02000001">
    <property type="protein sequence ID" value="KAH9526309.1"/>
    <property type="molecule type" value="Genomic_DNA"/>
</dbReference>
<proteinExistence type="inferred from homology"/>
<evidence type="ECO:0000256" key="4">
    <source>
        <dbReference type="ARBA" id="ARBA00004613"/>
    </source>
</evidence>
<evidence type="ECO:0000256" key="1">
    <source>
        <dbReference type="ARBA" id="ARBA00004240"/>
    </source>
</evidence>
<evidence type="ECO:0000256" key="20">
    <source>
        <dbReference type="ARBA" id="ARBA00025833"/>
    </source>
</evidence>
<evidence type="ECO:0000256" key="5">
    <source>
        <dbReference type="ARBA" id="ARBA00010918"/>
    </source>
</evidence>